<keyword evidence="3" id="KW-0378">Hydrolase</keyword>
<protein>
    <submittedName>
        <fullName evidence="5">Pro-head protease</fullName>
    </submittedName>
</protein>
<proteinExistence type="predicted"/>
<dbReference type="Pfam" id="PF04586">
    <property type="entry name" value="Peptidase_S78"/>
    <property type="match status" value="1"/>
</dbReference>
<dbReference type="GO" id="GO:0008233">
    <property type="term" value="F:peptidase activity"/>
    <property type="evidence" value="ECO:0007669"/>
    <property type="project" value="UniProtKB-KW"/>
</dbReference>
<sequence>MTVKRRIDVPLEVKSVNDAGEFEGYGSVFGVKDSHGDIVIPGAFTKSLTNWSQKGRLPAMLWQHNMREPIGVYKEMREDDRGLFVKGRLLIEGDPLAVRAHTHMKAGSLTGLSIGYVLNDWEYNKEKEAWLLKEIDLWEVSPVTFPSNDEARIEEVKATFSHGEIPSQKSIESILRDAGLSRNQAKAFMSGGYSALNQRDAGDVKNALDFIKSINF</sequence>
<feature type="domain" description="Prohead serine protease" evidence="4">
    <location>
        <begin position="11"/>
        <end position="162"/>
    </location>
</feature>
<organism evidence="5 6">
    <name type="scientific">Salmonella enterica</name>
    <name type="common">Salmonella choleraesuis</name>
    <dbReference type="NCBI Taxonomy" id="28901"/>
    <lineage>
        <taxon>Bacteria</taxon>
        <taxon>Pseudomonadati</taxon>
        <taxon>Pseudomonadota</taxon>
        <taxon>Gammaproteobacteria</taxon>
        <taxon>Enterobacterales</taxon>
        <taxon>Enterobacteriaceae</taxon>
        <taxon>Salmonella</taxon>
    </lineage>
</organism>
<evidence type="ECO:0000256" key="3">
    <source>
        <dbReference type="ARBA" id="ARBA00022801"/>
    </source>
</evidence>
<evidence type="ECO:0000256" key="2">
    <source>
        <dbReference type="ARBA" id="ARBA00022670"/>
    </source>
</evidence>
<dbReference type="SUPFAM" id="SSF50789">
    <property type="entry name" value="Herpes virus serine proteinase, assemblin"/>
    <property type="match status" value="1"/>
</dbReference>
<accession>A0A379QKZ3</accession>
<evidence type="ECO:0000256" key="1">
    <source>
        <dbReference type="ARBA" id="ARBA00022612"/>
    </source>
</evidence>
<dbReference type="EMBL" id="UGWP01000004">
    <property type="protein sequence ID" value="SUF56692.1"/>
    <property type="molecule type" value="Genomic_DNA"/>
</dbReference>
<dbReference type="InterPro" id="IPR054613">
    <property type="entry name" value="Peptidase_S78_dom"/>
</dbReference>
<dbReference type="InterPro" id="IPR006433">
    <property type="entry name" value="Prohead_protease"/>
</dbReference>
<keyword evidence="1" id="KW-1188">Viral release from host cell</keyword>
<dbReference type="GO" id="GO:0006508">
    <property type="term" value="P:proteolysis"/>
    <property type="evidence" value="ECO:0007669"/>
    <property type="project" value="UniProtKB-KW"/>
</dbReference>
<evidence type="ECO:0000313" key="6">
    <source>
        <dbReference type="Proteomes" id="UP000254597"/>
    </source>
</evidence>
<dbReference type="AlphaFoldDB" id="A0A379QKZ3"/>
<dbReference type="NCBIfam" id="TIGR01543">
    <property type="entry name" value="proheadase_HK97"/>
    <property type="match status" value="1"/>
</dbReference>
<evidence type="ECO:0000259" key="4">
    <source>
        <dbReference type="Pfam" id="PF04586"/>
    </source>
</evidence>
<name>A0A379QKZ3_SALER</name>
<dbReference type="Proteomes" id="UP000254597">
    <property type="component" value="Unassembled WGS sequence"/>
</dbReference>
<gene>
    <name evidence="5" type="ORF">NCTC10252_01921</name>
</gene>
<evidence type="ECO:0000313" key="5">
    <source>
        <dbReference type="EMBL" id="SUF56692.1"/>
    </source>
</evidence>
<reference evidence="5 6" key="1">
    <citation type="submission" date="2018-06" db="EMBL/GenBank/DDBJ databases">
        <authorList>
            <consortium name="Pathogen Informatics"/>
            <person name="Doyle S."/>
        </authorList>
    </citation>
    <scope>NUCLEOTIDE SEQUENCE [LARGE SCALE GENOMIC DNA]</scope>
    <source>
        <strain evidence="5 6">NCTC10252</strain>
    </source>
</reference>
<keyword evidence="2 5" id="KW-0645">Protease</keyword>